<reference evidence="2" key="2">
    <citation type="submission" date="2015-01" db="EMBL/GenBank/DDBJ databases">
        <title>Complete genome sequence of Methylobacterium aquaticum strain 22A.</title>
        <authorList>
            <person name="Tani A."/>
            <person name="Ogura Y."/>
            <person name="Hayashi T."/>
        </authorList>
    </citation>
    <scope>NUCLEOTIDE SEQUENCE [LARGE SCALE GENOMIC DNA]</scope>
    <source>
        <strain evidence="2">MA-22A</strain>
        <plasmid evidence="2">Plasmid pMaq22A_1p DNA</plasmid>
    </source>
</reference>
<evidence type="ECO:0000313" key="2">
    <source>
        <dbReference type="Proteomes" id="UP000061432"/>
    </source>
</evidence>
<name>A0A0C6FV39_9HYPH</name>
<proteinExistence type="predicted"/>
<keyword evidence="1" id="KW-0614">Plasmid</keyword>
<dbReference type="EMBL" id="AP014705">
    <property type="protein sequence ID" value="BAQ49444.1"/>
    <property type="molecule type" value="Genomic_DNA"/>
</dbReference>
<dbReference type="Proteomes" id="UP000061432">
    <property type="component" value="Plasmid pMaq22A_1p"/>
</dbReference>
<dbReference type="PATRIC" id="fig|270351.10.peg.6518"/>
<geneLocation type="plasmid" evidence="2">
    <name>pMaq22A_1p DNA</name>
</geneLocation>
<accession>A0A0C6FV39</accession>
<organism evidence="1 2">
    <name type="scientific">Methylobacterium aquaticum</name>
    <dbReference type="NCBI Taxonomy" id="270351"/>
    <lineage>
        <taxon>Bacteria</taxon>
        <taxon>Pseudomonadati</taxon>
        <taxon>Pseudomonadota</taxon>
        <taxon>Alphaproteobacteria</taxon>
        <taxon>Hyphomicrobiales</taxon>
        <taxon>Methylobacteriaceae</taxon>
        <taxon>Methylobacterium</taxon>
    </lineage>
</organism>
<dbReference type="RefSeq" id="WP_060850500.1">
    <property type="nucleotide sequence ID" value="NZ_AP014705.1"/>
</dbReference>
<gene>
    <name evidence="1" type="ORF">Maq22A_1p36155</name>
</gene>
<dbReference type="KEGG" id="maqu:Maq22A_1p36155"/>
<sequence>MLNDTELDELARAVAALGDEDAGRLDGAVRERRRAKVEAEEARRDHLRAMSDIDVAWEAIAREQDPEYALQVLRDAGFVRVPPQPPAAFRFRDVPIRTMADGVAASGSWEAFCDQIAWCAVLGMGPFEATKLLAHVAALVPEEMRDAHRAEMLQRLARRRS</sequence>
<reference evidence="1 2" key="1">
    <citation type="journal article" date="2015" name="Genome Announc.">
        <title>Complete Genome Sequence of Methylobacterium aquaticum Strain 22A, Isolated from Racomitrium japonicum Moss.</title>
        <authorList>
            <person name="Tani A."/>
            <person name="Ogura Y."/>
            <person name="Hayashi T."/>
            <person name="Kimbara K."/>
        </authorList>
    </citation>
    <scope>NUCLEOTIDE SEQUENCE [LARGE SCALE GENOMIC DNA]</scope>
    <source>
        <strain evidence="1 2">MA-22A</strain>
        <plasmid evidence="2">Plasmid pMaq22A_1p DNA</plasmid>
    </source>
</reference>
<dbReference type="OrthoDB" id="8005922at2"/>
<dbReference type="AlphaFoldDB" id="A0A0C6FV39"/>
<protein>
    <submittedName>
        <fullName evidence="1">Uncharacterized protein</fullName>
    </submittedName>
</protein>
<evidence type="ECO:0000313" key="1">
    <source>
        <dbReference type="EMBL" id="BAQ49444.1"/>
    </source>
</evidence>